<sequence>MTTDSSDLPECPRRLPECVDFPVRHRWPVELRCDAVVLRPLRLTDRREWNKVRERNRAWNAPWDATRPPNSSRVAASFGQMVRALNTQAKQDLALPFAICWDEAALDPARRPTRASRLQVAGQITVSNITWGSAHFAHCGYWIDEALAGRGVVPTALALVTDYCFQVMGLHRMEVNIRPENAKSLRVVEKLGFRDEGLRERYLHIDGDWRDHRSFALCDEDVPDGLLNRYLARDLD</sequence>
<feature type="domain" description="N-acetyltransferase" evidence="4">
    <location>
        <begin position="69"/>
        <end position="216"/>
    </location>
</feature>
<dbReference type="GO" id="GO:0008999">
    <property type="term" value="F:protein-N-terminal-alanine acetyltransferase activity"/>
    <property type="evidence" value="ECO:0007669"/>
    <property type="project" value="TreeGrafter"/>
</dbReference>
<dbReference type="PANTHER" id="PTHR43792">
    <property type="entry name" value="GNAT FAMILY, PUTATIVE (AFU_ORTHOLOGUE AFUA_3G00765)-RELATED-RELATED"/>
    <property type="match status" value="1"/>
</dbReference>
<evidence type="ECO:0000313" key="6">
    <source>
        <dbReference type="Proteomes" id="UP000275749"/>
    </source>
</evidence>
<dbReference type="Proteomes" id="UP000275749">
    <property type="component" value="Unassembled WGS sequence"/>
</dbReference>
<evidence type="ECO:0000256" key="1">
    <source>
        <dbReference type="ARBA" id="ARBA00022679"/>
    </source>
</evidence>
<evidence type="ECO:0000256" key="2">
    <source>
        <dbReference type="ARBA" id="ARBA00023315"/>
    </source>
</evidence>
<keyword evidence="2" id="KW-0012">Acyltransferase</keyword>
<proteinExistence type="inferred from homology"/>
<dbReference type="InterPro" id="IPR051531">
    <property type="entry name" value="N-acetyltransferase"/>
</dbReference>
<dbReference type="EMBL" id="RKHG01000001">
    <property type="protein sequence ID" value="ROR54206.1"/>
    <property type="molecule type" value="Genomic_DNA"/>
</dbReference>
<dbReference type="InterPro" id="IPR000182">
    <property type="entry name" value="GNAT_dom"/>
</dbReference>
<name>A0A3N1ZTL9_9ACTN</name>
<protein>
    <submittedName>
        <fullName evidence="5">Ribosomal-protein-alanine N-acetyltransferase</fullName>
    </submittedName>
</protein>
<evidence type="ECO:0000259" key="4">
    <source>
        <dbReference type="PROSITE" id="PS51186"/>
    </source>
</evidence>
<comment type="similarity">
    <text evidence="3">Belongs to the acetyltransferase family. RimJ subfamily.</text>
</comment>
<dbReference type="GO" id="GO:0005737">
    <property type="term" value="C:cytoplasm"/>
    <property type="evidence" value="ECO:0007669"/>
    <property type="project" value="TreeGrafter"/>
</dbReference>
<reference evidence="5 6" key="1">
    <citation type="submission" date="2018-11" db="EMBL/GenBank/DDBJ databases">
        <title>Sequencing the genomes of 1000 actinobacteria strains.</title>
        <authorList>
            <person name="Klenk H.-P."/>
        </authorList>
    </citation>
    <scope>NUCLEOTIDE SEQUENCE [LARGE SCALE GENOMIC DNA]</scope>
    <source>
        <strain evidence="5 6">DSM 10546</strain>
    </source>
</reference>
<comment type="caution">
    <text evidence="5">The sequence shown here is derived from an EMBL/GenBank/DDBJ whole genome shotgun (WGS) entry which is preliminary data.</text>
</comment>
<keyword evidence="1 5" id="KW-0808">Transferase</keyword>
<dbReference type="InterPro" id="IPR016181">
    <property type="entry name" value="Acyl_CoA_acyltransferase"/>
</dbReference>
<dbReference type="PANTHER" id="PTHR43792:SF8">
    <property type="entry name" value="[RIBOSOMAL PROTEIN US5]-ALANINE N-ACETYLTRANSFERASE"/>
    <property type="match status" value="1"/>
</dbReference>
<organism evidence="5 6">
    <name type="scientific">Luteococcus japonicus</name>
    <dbReference type="NCBI Taxonomy" id="33984"/>
    <lineage>
        <taxon>Bacteria</taxon>
        <taxon>Bacillati</taxon>
        <taxon>Actinomycetota</taxon>
        <taxon>Actinomycetes</taxon>
        <taxon>Propionibacteriales</taxon>
        <taxon>Propionibacteriaceae</taxon>
        <taxon>Luteococcus</taxon>
    </lineage>
</organism>
<dbReference type="Pfam" id="PF13302">
    <property type="entry name" value="Acetyltransf_3"/>
    <property type="match status" value="1"/>
</dbReference>
<dbReference type="SUPFAM" id="SSF55729">
    <property type="entry name" value="Acyl-CoA N-acyltransferases (Nat)"/>
    <property type="match status" value="1"/>
</dbReference>
<accession>A0A3N1ZTL9</accession>
<evidence type="ECO:0000313" key="5">
    <source>
        <dbReference type="EMBL" id="ROR54206.1"/>
    </source>
</evidence>
<gene>
    <name evidence="5" type="ORF">EDD41_1400</name>
</gene>
<dbReference type="PROSITE" id="PS51186">
    <property type="entry name" value="GNAT"/>
    <property type="match status" value="1"/>
</dbReference>
<evidence type="ECO:0000256" key="3">
    <source>
        <dbReference type="ARBA" id="ARBA00038502"/>
    </source>
</evidence>
<dbReference type="RefSeq" id="WP_123575390.1">
    <property type="nucleotide sequence ID" value="NZ_RKHG01000001.1"/>
</dbReference>
<dbReference type="Gene3D" id="3.40.630.30">
    <property type="match status" value="1"/>
</dbReference>
<dbReference type="AlphaFoldDB" id="A0A3N1ZTL9"/>